<feature type="region of interest" description="Disordered" evidence="1">
    <location>
        <begin position="1"/>
        <end position="20"/>
    </location>
</feature>
<dbReference type="EMBL" id="OX459118">
    <property type="protein sequence ID" value="CAI9090029.1"/>
    <property type="molecule type" value="Genomic_DNA"/>
</dbReference>
<keyword evidence="3" id="KW-1185">Reference proteome</keyword>
<protein>
    <submittedName>
        <fullName evidence="2">OLC1v1024712C1</fullName>
    </submittedName>
</protein>
<sequence>MGVRGDEDDNGSDSGGSVGEYEGRIFTAVGTSGMNLGQDVLGNRSMPACGGEAPSPSGINLAATLAAERQFKGA</sequence>
<gene>
    <name evidence="2" type="ORF">OLC1_LOCUS2275</name>
</gene>
<evidence type="ECO:0000313" key="3">
    <source>
        <dbReference type="Proteomes" id="UP001161247"/>
    </source>
</evidence>
<evidence type="ECO:0000313" key="2">
    <source>
        <dbReference type="EMBL" id="CAI9090029.1"/>
    </source>
</evidence>
<accession>A0AAV1C336</accession>
<name>A0AAV1C336_OLDCO</name>
<feature type="compositionally biased region" description="Acidic residues" evidence="1">
    <location>
        <begin position="1"/>
        <end position="11"/>
    </location>
</feature>
<reference evidence="2" key="1">
    <citation type="submission" date="2023-03" db="EMBL/GenBank/DDBJ databases">
        <authorList>
            <person name="Julca I."/>
        </authorList>
    </citation>
    <scope>NUCLEOTIDE SEQUENCE</scope>
</reference>
<organism evidence="2 3">
    <name type="scientific">Oldenlandia corymbosa var. corymbosa</name>
    <dbReference type="NCBI Taxonomy" id="529605"/>
    <lineage>
        <taxon>Eukaryota</taxon>
        <taxon>Viridiplantae</taxon>
        <taxon>Streptophyta</taxon>
        <taxon>Embryophyta</taxon>
        <taxon>Tracheophyta</taxon>
        <taxon>Spermatophyta</taxon>
        <taxon>Magnoliopsida</taxon>
        <taxon>eudicotyledons</taxon>
        <taxon>Gunneridae</taxon>
        <taxon>Pentapetalae</taxon>
        <taxon>asterids</taxon>
        <taxon>lamiids</taxon>
        <taxon>Gentianales</taxon>
        <taxon>Rubiaceae</taxon>
        <taxon>Rubioideae</taxon>
        <taxon>Spermacoceae</taxon>
        <taxon>Hedyotis-Oldenlandia complex</taxon>
        <taxon>Oldenlandia</taxon>
    </lineage>
</organism>
<proteinExistence type="predicted"/>
<dbReference type="Proteomes" id="UP001161247">
    <property type="component" value="Chromosome 1"/>
</dbReference>
<dbReference type="AlphaFoldDB" id="A0AAV1C336"/>
<evidence type="ECO:0000256" key="1">
    <source>
        <dbReference type="SAM" id="MobiDB-lite"/>
    </source>
</evidence>